<organism evidence="1 2">
    <name type="scientific">Pinctada imbricata</name>
    <name type="common">Atlantic pearl-oyster</name>
    <name type="synonym">Pinctada martensii</name>
    <dbReference type="NCBI Taxonomy" id="66713"/>
    <lineage>
        <taxon>Eukaryota</taxon>
        <taxon>Metazoa</taxon>
        <taxon>Spiralia</taxon>
        <taxon>Lophotrochozoa</taxon>
        <taxon>Mollusca</taxon>
        <taxon>Bivalvia</taxon>
        <taxon>Autobranchia</taxon>
        <taxon>Pteriomorphia</taxon>
        <taxon>Pterioida</taxon>
        <taxon>Pterioidea</taxon>
        <taxon>Pteriidae</taxon>
        <taxon>Pinctada</taxon>
    </lineage>
</organism>
<proteinExistence type="predicted"/>
<reference evidence="1" key="1">
    <citation type="submission" date="2019-08" db="EMBL/GenBank/DDBJ databases">
        <title>The improved chromosome-level genome for the pearl oyster Pinctada fucata martensii using PacBio sequencing and Hi-C.</title>
        <authorList>
            <person name="Zheng Z."/>
        </authorList>
    </citation>
    <scope>NUCLEOTIDE SEQUENCE</scope>
    <source>
        <strain evidence="1">ZZ-2019</strain>
        <tissue evidence="1">Adductor muscle</tissue>
    </source>
</reference>
<gene>
    <name evidence="1" type="ORF">FSP39_023330</name>
</gene>
<name>A0AA88Y628_PINIB</name>
<keyword evidence="2" id="KW-1185">Reference proteome</keyword>
<dbReference type="EMBL" id="VSWD01000007">
    <property type="protein sequence ID" value="KAK3098813.1"/>
    <property type="molecule type" value="Genomic_DNA"/>
</dbReference>
<evidence type="ECO:0000313" key="1">
    <source>
        <dbReference type="EMBL" id="KAK3098813.1"/>
    </source>
</evidence>
<sequence length="392" mass="45002">MATPAKVRKRTPSFRIEFSGSEEKKCEIFEKLQKVRNTLTQKENKLYGNVQVLEHLFDLFFQQHTDLENSVDNAVENQVNMTTYVKATKTNVNQKIFMCAEKSLRKIVEAVESHSRICAEKLDMCQMKRRGHVIMSHFRCNSSQHPHKFLWSSSPYMPNKEYLVNNRVNHGLICSGMLPSHYTRFVDGSGIGKISKEKRDSFFKSYNQHIKSECEDSISTAVLEEIAAYADETIGEVNIMTDARHGWRKNAKDTSVVALGERTHKVLSCQHITKRDDPVTQRHEKIGTERIYDFLKENEASIGIHTHDRNLLINKYIRENSDATNQNDTWHCVKSLKGALKKATNGPKHLEGETWSFQLGDKAEPVPTHVHWSIRNCNGDSAQLRQSLDNIV</sequence>
<protein>
    <submittedName>
        <fullName evidence="1">Uncharacterized protein</fullName>
    </submittedName>
</protein>
<comment type="caution">
    <text evidence="1">The sequence shown here is derived from an EMBL/GenBank/DDBJ whole genome shotgun (WGS) entry which is preliminary data.</text>
</comment>
<dbReference type="AlphaFoldDB" id="A0AA88Y628"/>
<dbReference type="PANTHER" id="PTHR31751">
    <property type="entry name" value="SI:CH211-108C17.2-RELATED-RELATED"/>
    <property type="match status" value="1"/>
</dbReference>
<accession>A0AA88Y628</accession>
<evidence type="ECO:0000313" key="2">
    <source>
        <dbReference type="Proteomes" id="UP001186944"/>
    </source>
</evidence>
<dbReference type="Proteomes" id="UP001186944">
    <property type="component" value="Unassembled WGS sequence"/>
</dbReference>